<dbReference type="Proteomes" id="UP000190367">
    <property type="component" value="Unassembled WGS sequence"/>
</dbReference>
<feature type="transmembrane region" description="Helical" evidence="1">
    <location>
        <begin position="20"/>
        <end position="37"/>
    </location>
</feature>
<gene>
    <name evidence="2" type="ORF">SAMN04488128_103555</name>
</gene>
<feature type="transmembrane region" description="Helical" evidence="1">
    <location>
        <begin position="76"/>
        <end position="93"/>
    </location>
</feature>
<dbReference type="EMBL" id="FUWZ01000003">
    <property type="protein sequence ID" value="SKA31900.1"/>
    <property type="molecule type" value="Genomic_DNA"/>
</dbReference>
<feature type="transmembrane region" description="Helical" evidence="1">
    <location>
        <begin position="99"/>
        <end position="119"/>
    </location>
</feature>
<keyword evidence="3" id="KW-1185">Reference proteome</keyword>
<feature type="transmembrane region" description="Helical" evidence="1">
    <location>
        <begin position="43"/>
        <end position="64"/>
    </location>
</feature>
<protein>
    <submittedName>
        <fullName evidence="2">Uncharacterized protein</fullName>
    </submittedName>
</protein>
<keyword evidence="1" id="KW-1133">Transmembrane helix</keyword>
<accession>A0A1T4SUC6</accession>
<keyword evidence="1" id="KW-0812">Transmembrane</keyword>
<dbReference type="STRING" id="634771.SAMN04488128_103555"/>
<organism evidence="2 3">
    <name type="scientific">Chitinophaga eiseniae</name>
    <dbReference type="NCBI Taxonomy" id="634771"/>
    <lineage>
        <taxon>Bacteria</taxon>
        <taxon>Pseudomonadati</taxon>
        <taxon>Bacteroidota</taxon>
        <taxon>Chitinophagia</taxon>
        <taxon>Chitinophagales</taxon>
        <taxon>Chitinophagaceae</taxon>
        <taxon>Chitinophaga</taxon>
    </lineage>
</organism>
<dbReference type="AlphaFoldDB" id="A0A1T4SUC6"/>
<evidence type="ECO:0000313" key="3">
    <source>
        <dbReference type="Proteomes" id="UP000190367"/>
    </source>
</evidence>
<dbReference type="OrthoDB" id="660475at2"/>
<dbReference type="RefSeq" id="WP_078670891.1">
    <property type="nucleotide sequence ID" value="NZ_FUWZ01000003.1"/>
</dbReference>
<reference evidence="3" key="1">
    <citation type="submission" date="2017-02" db="EMBL/GenBank/DDBJ databases">
        <authorList>
            <person name="Varghese N."/>
            <person name="Submissions S."/>
        </authorList>
    </citation>
    <scope>NUCLEOTIDE SEQUENCE [LARGE SCALE GENOMIC DNA]</scope>
    <source>
        <strain evidence="3">DSM 22224</strain>
    </source>
</reference>
<evidence type="ECO:0000256" key="1">
    <source>
        <dbReference type="SAM" id="Phobius"/>
    </source>
</evidence>
<evidence type="ECO:0000313" key="2">
    <source>
        <dbReference type="EMBL" id="SKA31900.1"/>
    </source>
</evidence>
<proteinExistence type="predicted"/>
<keyword evidence="1" id="KW-0472">Membrane</keyword>
<name>A0A1T4SUC6_9BACT</name>
<sequence length="195" mass="22439">MYSLRILHPNTASRLRLLPVMHGLVGILFLFDAIGIYKDPQPNWLLVGFFMVVGLVSLAFPFVVKRTRKFSEINSIARLIQAFICISGSLYFLGHQQPVTGLLMFVVGLGMAYIGWMEYKIFQPVFVKMDNTGIVLPTTFSERRIGWNELNNVILRNDLFTMDFKSNKIIQLEVLDEPGQEQREKMNGFFRERLG</sequence>